<feature type="signal peptide" evidence="2">
    <location>
        <begin position="1"/>
        <end position="19"/>
    </location>
</feature>
<feature type="compositionally biased region" description="Basic and acidic residues" evidence="1">
    <location>
        <begin position="201"/>
        <end position="220"/>
    </location>
</feature>
<evidence type="ECO:0000313" key="3">
    <source>
        <dbReference type="EMBL" id="AFG36596.1"/>
    </source>
</evidence>
<keyword evidence="4" id="KW-1185">Reference proteome</keyword>
<evidence type="ECO:0000256" key="1">
    <source>
        <dbReference type="SAM" id="MobiDB-lite"/>
    </source>
</evidence>
<proteinExistence type="predicted"/>
<evidence type="ECO:0008006" key="5">
    <source>
        <dbReference type="Google" id="ProtNLM"/>
    </source>
</evidence>
<dbReference type="HOGENOM" id="CLU_1142031_0_0_12"/>
<dbReference type="KEGG" id="sfc:Spiaf_0493"/>
<dbReference type="PATRIC" id="fig|889378.3.peg.503"/>
<protein>
    <recommendedName>
        <fullName evidence="5">DUF4398 domain-containing protein</fullName>
    </recommendedName>
</protein>
<evidence type="ECO:0000313" key="4">
    <source>
        <dbReference type="Proteomes" id="UP000007383"/>
    </source>
</evidence>
<dbReference type="RefSeq" id="WP_014454593.1">
    <property type="nucleotide sequence ID" value="NC_017098.1"/>
</dbReference>
<dbReference type="PROSITE" id="PS51257">
    <property type="entry name" value="PROKAR_LIPOPROTEIN"/>
    <property type="match status" value="1"/>
</dbReference>
<name>H9UGF3_SPIAZ</name>
<sequence length="247" mass="27923">MKFWRISIVMLTLVALVFAGCATTPEEPDPVTDAPEEVRAQDPVPDDEVARPETERNTALDLRTRISERGVADQDPQNMSAADQAFDQAGDQLDVDNQAARDLYLEAISGYRAVLRTAFGSQNAELRESIQSVRSEADEVRAQRAAADRYASGVTAWDTAEEYTAAEDYDYAHDAYQDANRYFTDARDHARERRQAALDALERSRADIEETEQRIRDREQQVASETEDDEELAEAERRLAEEIEEDE</sequence>
<organism evidence="3 4">
    <name type="scientific">Spirochaeta africana (strain ATCC 700263 / DSM 8902 / Z-7692)</name>
    <dbReference type="NCBI Taxonomy" id="889378"/>
    <lineage>
        <taxon>Bacteria</taxon>
        <taxon>Pseudomonadati</taxon>
        <taxon>Spirochaetota</taxon>
        <taxon>Spirochaetia</taxon>
        <taxon>Spirochaetales</taxon>
        <taxon>Spirochaetaceae</taxon>
        <taxon>Spirochaeta</taxon>
    </lineage>
</organism>
<feature type="chain" id="PRO_5003622998" description="DUF4398 domain-containing protein" evidence="2">
    <location>
        <begin position="20"/>
        <end position="247"/>
    </location>
</feature>
<feature type="region of interest" description="Disordered" evidence="1">
    <location>
        <begin position="26"/>
        <end position="56"/>
    </location>
</feature>
<dbReference type="EMBL" id="CP003282">
    <property type="protein sequence ID" value="AFG36596.1"/>
    <property type="molecule type" value="Genomic_DNA"/>
</dbReference>
<accession>H9UGF3</accession>
<feature type="region of interest" description="Disordered" evidence="1">
    <location>
        <begin position="201"/>
        <end position="247"/>
    </location>
</feature>
<dbReference type="Proteomes" id="UP000007383">
    <property type="component" value="Chromosome"/>
</dbReference>
<dbReference type="STRING" id="889378.Spiaf_0493"/>
<evidence type="ECO:0000256" key="2">
    <source>
        <dbReference type="SAM" id="SignalP"/>
    </source>
</evidence>
<keyword evidence="2" id="KW-0732">Signal</keyword>
<gene>
    <name evidence="3" type="ordered locus">Spiaf_0493</name>
</gene>
<reference evidence="4" key="1">
    <citation type="journal article" date="2013" name="Stand. Genomic Sci.">
        <title>Complete genome sequence of the halophilic bacterium Spirochaeta africana type strain (Z-7692(T)) from the alkaline Lake Magadi in the East African Rift.</title>
        <authorList>
            <person name="Liolos K."/>
            <person name="Abt B."/>
            <person name="Scheuner C."/>
            <person name="Teshima H."/>
            <person name="Held B."/>
            <person name="Lapidus A."/>
            <person name="Nolan M."/>
            <person name="Lucas S."/>
            <person name="Deshpande S."/>
            <person name="Cheng J.F."/>
            <person name="Tapia R."/>
            <person name="Goodwin L.A."/>
            <person name="Pitluck S."/>
            <person name="Pagani I."/>
            <person name="Ivanova N."/>
            <person name="Mavromatis K."/>
            <person name="Mikhailova N."/>
            <person name="Huntemann M."/>
            <person name="Pati A."/>
            <person name="Chen A."/>
            <person name="Palaniappan K."/>
            <person name="Land M."/>
            <person name="Rohde M."/>
            <person name="Tindall B.J."/>
            <person name="Detter J.C."/>
            <person name="Goker M."/>
            <person name="Bristow J."/>
            <person name="Eisen J.A."/>
            <person name="Markowitz V."/>
            <person name="Hugenholtz P."/>
            <person name="Woyke T."/>
            <person name="Klenk H.P."/>
            <person name="Kyrpides N.C."/>
        </authorList>
    </citation>
    <scope>NUCLEOTIDE SEQUENCE</scope>
    <source>
        <strain evidence="4">ATCC 700263 / DSM 8902 / Z-7692</strain>
    </source>
</reference>
<dbReference type="AlphaFoldDB" id="H9UGF3"/>